<evidence type="ECO:0000256" key="5">
    <source>
        <dbReference type="ARBA" id="ARBA00022989"/>
    </source>
</evidence>
<organism evidence="10 11">
    <name type="scientific">Marinobacterium alkalitolerans</name>
    <dbReference type="NCBI Taxonomy" id="1542925"/>
    <lineage>
        <taxon>Bacteria</taxon>
        <taxon>Pseudomonadati</taxon>
        <taxon>Pseudomonadota</taxon>
        <taxon>Gammaproteobacteria</taxon>
        <taxon>Oceanospirillales</taxon>
        <taxon>Oceanospirillaceae</taxon>
        <taxon>Marinobacterium</taxon>
    </lineage>
</organism>
<dbReference type="InterPro" id="IPR026039">
    <property type="entry name" value="YfgM"/>
</dbReference>
<dbReference type="PANTHER" id="PTHR38035:SF1">
    <property type="entry name" value="ANCILLARY SECYEG TRANSLOCON SUBUNIT"/>
    <property type="match status" value="1"/>
</dbReference>
<evidence type="ECO:0000313" key="10">
    <source>
        <dbReference type="EMBL" id="MBP0047765.1"/>
    </source>
</evidence>
<accession>A0ABS3Z7T5</accession>
<dbReference type="PIRSF" id="PIRSF006170">
    <property type="entry name" value="YfgM"/>
    <property type="match status" value="1"/>
</dbReference>
<proteinExistence type="predicted"/>
<evidence type="ECO:0000259" key="9">
    <source>
        <dbReference type="Pfam" id="PF09976"/>
    </source>
</evidence>
<comment type="caution">
    <text evidence="10">The sequence shown here is derived from an EMBL/GenBank/DDBJ whole genome shotgun (WGS) entry which is preliminary data.</text>
</comment>
<evidence type="ECO:0000256" key="1">
    <source>
        <dbReference type="ARBA" id="ARBA00004167"/>
    </source>
</evidence>
<keyword evidence="3" id="KW-1003">Cell membrane</keyword>
<evidence type="ECO:0000313" key="11">
    <source>
        <dbReference type="Proteomes" id="UP000810171"/>
    </source>
</evidence>
<evidence type="ECO:0000256" key="7">
    <source>
        <dbReference type="ARBA" id="ARBA00023186"/>
    </source>
</evidence>
<evidence type="ECO:0000256" key="8">
    <source>
        <dbReference type="SAM" id="Phobius"/>
    </source>
</evidence>
<dbReference type="InterPro" id="IPR018704">
    <property type="entry name" value="SecYEG/CpoB_TPR"/>
</dbReference>
<name>A0ABS3Z7T5_9GAMM</name>
<keyword evidence="5 8" id="KW-1133">Transmembrane helix</keyword>
<dbReference type="Proteomes" id="UP000810171">
    <property type="component" value="Unassembled WGS sequence"/>
</dbReference>
<dbReference type="RefSeq" id="WP_209286387.1">
    <property type="nucleotide sequence ID" value="NZ_JACVEW010000004.1"/>
</dbReference>
<gene>
    <name evidence="10" type="ORF">H9C73_03375</name>
</gene>
<evidence type="ECO:0000256" key="3">
    <source>
        <dbReference type="ARBA" id="ARBA00022475"/>
    </source>
</evidence>
<dbReference type="PANTHER" id="PTHR38035">
    <property type="entry name" value="UPF0070 PROTEIN YFGM"/>
    <property type="match status" value="1"/>
</dbReference>
<evidence type="ECO:0000256" key="4">
    <source>
        <dbReference type="ARBA" id="ARBA00022692"/>
    </source>
</evidence>
<evidence type="ECO:0000256" key="6">
    <source>
        <dbReference type="ARBA" id="ARBA00023136"/>
    </source>
</evidence>
<comment type="subcellular location">
    <subcellularLocation>
        <location evidence="2">Cell membrane</location>
    </subcellularLocation>
    <subcellularLocation>
        <location evidence="1">Membrane</location>
        <topology evidence="1">Single-pass membrane protein</topology>
    </subcellularLocation>
</comment>
<dbReference type="Pfam" id="PF09976">
    <property type="entry name" value="TPR_21"/>
    <property type="match status" value="1"/>
</dbReference>
<reference evidence="10 11" key="1">
    <citation type="submission" date="2020-09" db="EMBL/GenBank/DDBJ databases">
        <authorList>
            <person name="Tanuku N.R.S."/>
        </authorList>
    </citation>
    <scope>NUCLEOTIDE SEQUENCE [LARGE SCALE GENOMIC DNA]</scope>
    <source>
        <strain evidence="10 11">AK62</strain>
    </source>
</reference>
<keyword evidence="7" id="KW-0143">Chaperone</keyword>
<protein>
    <submittedName>
        <fullName evidence="10">Tetratricopeptide repeat protein</fullName>
    </submittedName>
</protein>
<keyword evidence="4 8" id="KW-0812">Transmembrane</keyword>
<feature type="transmembrane region" description="Helical" evidence="8">
    <location>
        <begin position="24"/>
        <end position="42"/>
    </location>
</feature>
<keyword evidence="6 8" id="KW-0472">Membrane</keyword>
<feature type="domain" description="Ancillary SecYEG translocon subunit/Cell division coordinator CpoB TPR" evidence="9">
    <location>
        <begin position="15"/>
        <end position="215"/>
    </location>
</feature>
<keyword evidence="11" id="KW-1185">Reference proteome</keyword>
<dbReference type="EMBL" id="JACVEW010000004">
    <property type="protein sequence ID" value="MBP0047765.1"/>
    <property type="molecule type" value="Genomic_DNA"/>
</dbReference>
<sequence length="219" mass="23786">MAELRTEEEQLNALKAWWKENGRSLVVGVAAAIAIVVGWQSWQAREQQQAAAASALYQNLAEAVQLAEMQSDDSQYATAKHLAEQLQNDFESTAYARFAALAVAAAAVKQADYEFAQTQLDWVIDSAEANDDLARVASLRKAALLQQLSREQEAIALLKGLDAATFESERQELLGDLLKAEGELAGAYDAYEAALEAGGGEQLRPLLKMKRDDLAGARS</sequence>
<evidence type="ECO:0000256" key="2">
    <source>
        <dbReference type="ARBA" id="ARBA00004236"/>
    </source>
</evidence>